<comment type="similarity">
    <text evidence="1">Belongs to the Gfa family.</text>
</comment>
<evidence type="ECO:0000313" key="6">
    <source>
        <dbReference type="EMBL" id="MBY6217518.1"/>
    </source>
</evidence>
<dbReference type="PROSITE" id="PS51891">
    <property type="entry name" value="CENP_V_GFA"/>
    <property type="match status" value="1"/>
</dbReference>
<evidence type="ECO:0000256" key="2">
    <source>
        <dbReference type="ARBA" id="ARBA00022723"/>
    </source>
</evidence>
<dbReference type="Pfam" id="PF04828">
    <property type="entry name" value="GFA"/>
    <property type="match status" value="1"/>
</dbReference>
<dbReference type="EMBL" id="JAHVKP010000001">
    <property type="protein sequence ID" value="MBY6217518.1"/>
    <property type="molecule type" value="Genomic_DNA"/>
</dbReference>
<keyword evidence="4" id="KW-0456">Lyase</keyword>
<protein>
    <submittedName>
        <fullName evidence="6">GFA family protein</fullName>
    </submittedName>
</protein>
<dbReference type="Gene3D" id="3.90.1590.10">
    <property type="entry name" value="glutathione-dependent formaldehyde- activating enzyme (gfa)"/>
    <property type="match status" value="1"/>
</dbReference>
<evidence type="ECO:0000256" key="3">
    <source>
        <dbReference type="ARBA" id="ARBA00022833"/>
    </source>
</evidence>
<accession>A0A9Q3S037</accession>
<reference evidence="6" key="1">
    <citation type="submission" date="2021-06" db="EMBL/GenBank/DDBJ databases">
        <title>50 bacteria genomes isolated from Dapeng, Shenzhen, China.</title>
        <authorList>
            <person name="Zheng W."/>
            <person name="Yu S."/>
            <person name="Huang Y."/>
        </authorList>
    </citation>
    <scope>NUCLEOTIDE SEQUENCE</scope>
    <source>
        <strain evidence="6">DP4N28-2</strain>
    </source>
</reference>
<dbReference type="PANTHER" id="PTHR33337:SF40">
    <property type="entry name" value="CENP-V_GFA DOMAIN-CONTAINING PROTEIN-RELATED"/>
    <property type="match status" value="1"/>
</dbReference>
<dbReference type="PANTHER" id="PTHR33337">
    <property type="entry name" value="GFA DOMAIN-CONTAINING PROTEIN"/>
    <property type="match status" value="1"/>
</dbReference>
<dbReference type="SUPFAM" id="SSF51316">
    <property type="entry name" value="Mss4-like"/>
    <property type="match status" value="1"/>
</dbReference>
<name>A0A9Q3S037_9SPHN</name>
<dbReference type="AlphaFoldDB" id="A0A9Q3S037"/>
<dbReference type="InterPro" id="IPR011057">
    <property type="entry name" value="Mss4-like_sf"/>
</dbReference>
<keyword evidence="3" id="KW-0862">Zinc</keyword>
<evidence type="ECO:0000256" key="1">
    <source>
        <dbReference type="ARBA" id="ARBA00005495"/>
    </source>
</evidence>
<comment type="caution">
    <text evidence="6">The sequence shown here is derived from an EMBL/GenBank/DDBJ whole genome shotgun (WGS) entry which is preliminary data.</text>
</comment>
<feature type="domain" description="CENP-V/GFA" evidence="5">
    <location>
        <begin position="6"/>
        <end position="109"/>
    </location>
</feature>
<evidence type="ECO:0000313" key="7">
    <source>
        <dbReference type="Proteomes" id="UP000824927"/>
    </source>
</evidence>
<keyword evidence="2" id="KW-0479">Metal-binding</keyword>
<organism evidence="6 7">
    <name type="scientific">Qipengyuania aquimaris</name>
    <dbReference type="NCBI Taxonomy" id="255984"/>
    <lineage>
        <taxon>Bacteria</taxon>
        <taxon>Pseudomonadati</taxon>
        <taxon>Pseudomonadota</taxon>
        <taxon>Alphaproteobacteria</taxon>
        <taxon>Sphingomonadales</taxon>
        <taxon>Erythrobacteraceae</taxon>
        <taxon>Qipengyuania</taxon>
    </lineage>
</organism>
<dbReference type="RefSeq" id="WP_222404608.1">
    <property type="nucleotide sequence ID" value="NZ_JAHVKP010000001.1"/>
</dbReference>
<sequence>MTGRTTQGGGCQCGRIRYTATYHPDGAYLCHCRMCQRATGGVSIAFMSLPKTNLQWETQPEWYASSTFAKRPFCQECGTPLGFAFDEGDDMDIAIGTLDDPYGLEPQWHFGVERMHEAWIDTSHLPHKRADESEQLVKRWKDSNGCMPE</sequence>
<dbReference type="GO" id="GO:0016846">
    <property type="term" value="F:carbon-sulfur lyase activity"/>
    <property type="evidence" value="ECO:0007669"/>
    <property type="project" value="InterPro"/>
</dbReference>
<gene>
    <name evidence="6" type="ORF">KUV31_04110</name>
</gene>
<proteinExistence type="inferred from homology"/>
<dbReference type="GO" id="GO:0046872">
    <property type="term" value="F:metal ion binding"/>
    <property type="evidence" value="ECO:0007669"/>
    <property type="project" value="UniProtKB-KW"/>
</dbReference>
<evidence type="ECO:0000256" key="4">
    <source>
        <dbReference type="ARBA" id="ARBA00023239"/>
    </source>
</evidence>
<dbReference type="InterPro" id="IPR006913">
    <property type="entry name" value="CENP-V/GFA"/>
</dbReference>
<evidence type="ECO:0000259" key="5">
    <source>
        <dbReference type="PROSITE" id="PS51891"/>
    </source>
</evidence>
<dbReference type="Proteomes" id="UP000824927">
    <property type="component" value="Unassembled WGS sequence"/>
</dbReference>